<evidence type="ECO:0000313" key="2">
    <source>
        <dbReference type="Proteomes" id="UP000287171"/>
    </source>
</evidence>
<sequence>MSNEAHPRQVALTVYQAKNVNASEGKIEPNSKKILSIAIIWLDTSTQQG</sequence>
<accession>A0A402B574</accession>
<protein>
    <submittedName>
        <fullName evidence="1">Uncharacterized protein</fullName>
    </submittedName>
</protein>
<proteinExistence type="predicted"/>
<name>A0A402B574_9CHLR</name>
<keyword evidence="2" id="KW-1185">Reference proteome</keyword>
<organism evidence="1 2">
    <name type="scientific">Dictyobacter alpinus</name>
    <dbReference type="NCBI Taxonomy" id="2014873"/>
    <lineage>
        <taxon>Bacteria</taxon>
        <taxon>Bacillati</taxon>
        <taxon>Chloroflexota</taxon>
        <taxon>Ktedonobacteria</taxon>
        <taxon>Ktedonobacterales</taxon>
        <taxon>Dictyobacteraceae</taxon>
        <taxon>Dictyobacter</taxon>
    </lineage>
</organism>
<gene>
    <name evidence="1" type="ORF">KDA_19810</name>
</gene>
<dbReference type="AlphaFoldDB" id="A0A402B574"/>
<reference evidence="2" key="1">
    <citation type="submission" date="2018-12" db="EMBL/GenBank/DDBJ databases">
        <title>Tengunoibacter tsumagoiensis gen. nov., sp. nov., Dictyobacter kobayashii sp. nov., D. alpinus sp. nov., and D. joshuensis sp. nov. and description of Dictyobacteraceae fam. nov. within the order Ktedonobacterales isolated from Tengu-no-mugimeshi.</title>
        <authorList>
            <person name="Wang C.M."/>
            <person name="Zheng Y."/>
            <person name="Sakai Y."/>
            <person name="Toyoda A."/>
            <person name="Minakuchi Y."/>
            <person name="Abe K."/>
            <person name="Yokota A."/>
            <person name="Yabe S."/>
        </authorList>
    </citation>
    <scope>NUCLEOTIDE SEQUENCE [LARGE SCALE GENOMIC DNA]</scope>
    <source>
        <strain evidence="2">Uno16</strain>
    </source>
</reference>
<evidence type="ECO:0000313" key="1">
    <source>
        <dbReference type="EMBL" id="GCE26497.1"/>
    </source>
</evidence>
<dbReference type="Proteomes" id="UP000287171">
    <property type="component" value="Unassembled WGS sequence"/>
</dbReference>
<comment type="caution">
    <text evidence="1">The sequence shown here is derived from an EMBL/GenBank/DDBJ whole genome shotgun (WGS) entry which is preliminary data.</text>
</comment>
<dbReference type="EMBL" id="BIFT01000001">
    <property type="protein sequence ID" value="GCE26497.1"/>
    <property type="molecule type" value="Genomic_DNA"/>
</dbReference>